<name>A0AAN2TV30_9BACI</name>
<dbReference type="InterPro" id="IPR002525">
    <property type="entry name" value="Transp_IS110-like_N"/>
</dbReference>
<dbReference type="AlphaFoldDB" id="A0AAN2TV30"/>
<protein>
    <submittedName>
        <fullName evidence="3">Transposase IS116/IS110/IS902 family protein</fullName>
    </submittedName>
</protein>
<comment type="caution">
    <text evidence="3">The sequence shown here is derived from an EMBL/GenBank/DDBJ whole genome shotgun (WGS) entry which is preliminary data.</text>
</comment>
<keyword evidence="4" id="KW-1185">Reference proteome</keyword>
<dbReference type="InterPro" id="IPR047650">
    <property type="entry name" value="Transpos_IS110"/>
</dbReference>
<reference evidence="3 4" key="1">
    <citation type="journal article" date="2014" name="Genome Announc.">
        <title>Genome Sequence of Bacillus simplex Strain P558, Isolated from a Human Fecal Sample.</title>
        <authorList>
            <person name="Croce O."/>
            <person name="Hugon P."/>
            <person name="Lagier J.C."/>
            <person name="Bibi F."/>
            <person name="Robert C."/>
            <person name="Azhar E.I."/>
            <person name="Raoult D."/>
            <person name="Fournier P.E."/>
        </authorList>
    </citation>
    <scope>NUCLEOTIDE SEQUENCE [LARGE SCALE GENOMIC DNA]</scope>
    <source>
        <strain evidence="3 4">P558</strain>
    </source>
</reference>
<dbReference type="GO" id="GO:0004803">
    <property type="term" value="F:transposase activity"/>
    <property type="evidence" value="ECO:0007669"/>
    <property type="project" value="InterPro"/>
</dbReference>
<feature type="region of interest" description="Disordered" evidence="1">
    <location>
        <begin position="97"/>
        <end position="118"/>
    </location>
</feature>
<dbReference type="Pfam" id="PF01548">
    <property type="entry name" value="DEDD_Tnp_IS110"/>
    <property type="match status" value="1"/>
</dbReference>
<feature type="compositionally biased region" description="Polar residues" evidence="1">
    <location>
        <begin position="103"/>
        <end position="118"/>
    </location>
</feature>
<gene>
    <name evidence="3" type="ORF">BN1180_05079</name>
</gene>
<evidence type="ECO:0000313" key="4">
    <source>
        <dbReference type="Proteomes" id="UP000182110"/>
    </source>
</evidence>
<dbReference type="GO" id="GO:0003677">
    <property type="term" value="F:DNA binding"/>
    <property type="evidence" value="ECO:0007669"/>
    <property type="project" value="InterPro"/>
</dbReference>
<proteinExistence type="predicted"/>
<dbReference type="EMBL" id="CCXW01000001">
    <property type="protein sequence ID" value="CEG34873.1"/>
    <property type="molecule type" value="Genomic_DNA"/>
</dbReference>
<evidence type="ECO:0000256" key="1">
    <source>
        <dbReference type="SAM" id="MobiDB-lite"/>
    </source>
</evidence>
<evidence type="ECO:0000259" key="2">
    <source>
        <dbReference type="Pfam" id="PF01548"/>
    </source>
</evidence>
<accession>A0AAN2TV30</accession>
<feature type="domain" description="Transposase IS110-like N-terminal" evidence="2">
    <location>
        <begin position="19"/>
        <end position="111"/>
    </location>
</feature>
<dbReference type="Proteomes" id="UP000182110">
    <property type="component" value="Unassembled WGS sequence"/>
</dbReference>
<sequence>MNYNQNHKITQITSETLIVGVDIAKHNHVARAQDFRGLELGKTCFFENTKAGFHSFLDWINQLVKEPTGHYWLNLAHLLKENNIKFVSVNPLHVKRSKELDDNSPTKNDVKMQRSSHS</sequence>
<evidence type="ECO:0000313" key="3">
    <source>
        <dbReference type="EMBL" id="CEG34873.1"/>
    </source>
</evidence>
<dbReference type="GO" id="GO:0006313">
    <property type="term" value="P:DNA transposition"/>
    <property type="evidence" value="ECO:0007669"/>
    <property type="project" value="InterPro"/>
</dbReference>
<organism evidence="3 4">
    <name type="scientific">Peribacillus simplex</name>
    <dbReference type="NCBI Taxonomy" id="1478"/>
    <lineage>
        <taxon>Bacteria</taxon>
        <taxon>Bacillati</taxon>
        <taxon>Bacillota</taxon>
        <taxon>Bacilli</taxon>
        <taxon>Bacillales</taxon>
        <taxon>Bacillaceae</taxon>
        <taxon>Peribacillus</taxon>
    </lineage>
</organism>
<dbReference type="PANTHER" id="PTHR33055">
    <property type="entry name" value="TRANSPOSASE FOR INSERTION SEQUENCE ELEMENT IS1111A"/>
    <property type="match status" value="1"/>
</dbReference>